<evidence type="ECO:0000256" key="1">
    <source>
        <dbReference type="ARBA" id="ARBA00004651"/>
    </source>
</evidence>
<evidence type="ECO:0000259" key="8">
    <source>
        <dbReference type="PROSITE" id="PS50928"/>
    </source>
</evidence>
<dbReference type="GO" id="GO:0055085">
    <property type="term" value="P:transmembrane transport"/>
    <property type="evidence" value="ECO:0007669"/>
    <property type="project" value="InterPro"/>
</dbReference>
<evidence type="ECO:0000256" key="3">
    <source>
        <dbReference type="ARBA" id="ARBA00022475"/>
    </source>
</evidence>
<dbReference type="PANTHER" id="PTHR43744:SF9">
    <property type="entry name" value="POLYGALACTURONAN_RHAMNOGALACTURONAN TRANSPORT SYSTEM PERMEASE PROTEIN YTCP"/>
    <property type="match status" value="1"/>
</dbReference>
<dbReference type="Proteomes" id="UP000093309">
    <property type="component" value="Unassembled WGS sequence"/>
</dbReference>
<protein>
    <submittedName>
        <fullName evidence="9">ABC transporter permease</fullName>
    </submittedName>
</protein>
<organism evidence="9 10">
    <name type="scientific">Paenibacillus pectinilyticus</name>
    <dbReference type="NCBI Taxonomy" id="512399"/>
    <lineage>
        <taxon>Bacteria</taxon>
        <taxon>Bacillati</taxon>
        <taxon>Bacillota</taxon>
        <taxon>Bacilli</taxon>
        <taxon>Bacillales</taxon>
        <taxon>Paenibacillaceae</taxon>
        <taxon>Paenibacillus</taxon>
    </lineage>
</organism>
<dbReference type="AlphaFoldDB" id="A0A1C1A3G2"/>
<evidence type="ECO:0000256" key="6">
    <source>
        <dbReference type="ARBA" id="ARBA00023136"/>
    </source>
</evidence>
<evidence type="ECO:0000256" key="5">
    <source>
        <dbReference type="ARBA" id="ARBA00022989"/>
    </source>
</evidence>
<proteinExistence type="predicted"/>
<keyword evidence="10" id="KW-1185">Reference proteome</keyword>
<feature type="transmembrane region" description="Helical" evidence="7">
    <location>
        <begin position="268"/>
        <end position="287"/>
    </location>
</feature>
<feature type="transmembrane region" description="Helical" evidence="7">
    <location>
        <begin position="90"/>
        <end position="108"/>
    </location>
</feature>
<dbReference type="STRING" id="512399.A8709_13350"/>
<dbReference type="PANTHER" id="PTHR43744">
    <property type="entry name" value="ABC TRANSPORTER PERMEASE PROTEIN MG189-RELATED-RELATED"/>
    <property type="match status" value="1"/>
</dbReference>
<dbReference type="CDD" id="cd06261">
    <property type="entry name" value="TM_PBP2"/>
    <property type="match status" value="1"/>
</dbReference>
<comment type="subcellular location">
    <subcellularLocation>
        <location evidence="1">Cell membrane</location>
        <topology evidence="1">Multi-pass membrane protein</topology>
    </subcellularLocation>
</comment>
<comment type="caution">
    <text evidence="9">The sequence shown here is derived from an EMBL/GenBank/DDBJ whole genome shotgun (WGS) entry which is preliminary data.</text>
</comment>
<feature type="transmembrane region" description="Helical" evidence="7">
    <location>
        <begin position="151"/>
        <end position="172"/>
    </location>
</feature>
<keyword evidence="4 7" id="KW-0812">Transmembrane</keyword>
<feature type="transmembrane region" description="Helical" evidence="7">
    <location>
        <begin position="120"/>
        <end position="139"/>
    </location>
</feature>
<evidence type="ECO:0000313" key="9">
    <source>
        <dbReference type="EMBL" id="OCT15093.1"/>
    </source>
</evidence>
<accession>A0A1C1A3G2</accession>
<dbReference type="GO" id="GO:0005886">
    <property type="term" value="C:plasma membrane"/>
    <property type="evidence" value="ECO:0007669"/>
    <property type="project" value="UniProtKB-SubCell"/>
</dbReference>
<evidence type="ECO:0000256" key="7">
    <source>
        <dbReference type="SAM" id="Phobius"/>
    </source>
</evidence>
<dbReference type="OrthoDB" id="9810086at2"/>
<feature type="domain" description="ABC transmembrane type-1" evidence="8">
    <location>
        <begin position="83"/>
        <end position="284"/>
    </location>
</feature>
<dbReference type="Gene3D" id="1.10.3720.10">
    <property type="entry name" value="MetI-like"/>
    <property type="match status" value="1"/>
</dbReference>
<keyword evidence="5 7" id="KW-1133">Transmembrane helix</keyword>
<feature type="transmembrane region" description="Helical" evidence="7">
    <location>
        <begin position="193"/>
        <end position="218"/>
    </location>
</feature>
<feature type="transmembrane region" description="Helical" evidence="7">
    <location>
        <begin position="21"/>
        <end position="43"/>
    </location>
</feature>
<gene>
    <name evidence="9" type="ORF">A8709_13350</name>
</gene>
<dbReference type="EMBL" id="LYPC01000014">
    <property type="protein sequence ID" value="OCT15093.1"/>
    <property type="molecule type" value="Genomic_DNA"/>
</dbReference>
<dbReference type="SUPFAM" id="SSF161098">
    <property type="entry name" value="MetI-like"/>
    <property type="match status" value="1"/>
</dbReference>
<keyword evidence="6 7" id="KW-0472">Membrane</keyword>
<dbReference type="InterPro" id="IPR035906">
    <property type="entry name" value="MetI-like_sf"/>
</dbReference>
<keyword evidence="3" id="KW-1003">Cell membrane</keyword>
<sequence length="302" mass="34849">MSYPNGFHSFENKSVSRKLFVICNYFLLSLGIFVSFIPLWNIFCMSFSSNSYVSAGEVFLWPKGFTIQPYSYILNNPNFYRALWVSVERSALGILIMMAFTILAAYPLSRERKDFRSRTFFIWYFIFTMLFSGGLIPWFMVVKWAGMYNNLGSLVIVPSVQVFNVLILMNFIRNLPKEIEESVFMDGAGHFRALVSIHLPLCKPALATLVLFSFVFHWNNWFDGFLFMSRSENYPLQTYLYTVLTTPDTSNMTADQLRLFTNLSARSIKAAEIFVSTLPIFIIYPFLQKSFTKGMVLGSVKS</sequence>
<dbReference type="PROSITE" id="PS50928">
    <property type="entry name" value="ABC_TM1"/>
    <property type="match status" value="1"/>
</dbReference>
<evidence type="ECO:0000313" key="10">
    <source>
        <dbReference type="Proteomes" id="UP000093309"/>
    </source>
</evidence>
<reference evidence="10" key="1">
    <citation type="submission" date="2016-05" db="EMBL/GenBank/DDBJ databases">
        <title>Paenibacillus oryzae. sp. nov., isolated from the rice root.</title>
        <authorList>
            <person name="Zhang J."/>
            <person name="Zhang X."/>
        </authorList>
    </citation>
    <scope>NUCLEOTIDE SEQUENCE [LARGE SCALE GENOMIC DNA]</scope>
    <source>
        <strain evidence="10">KCTC13222</strain>
    </source>
</reference>
<keyword evidence="2" id="KW-0813">Transport</keyword>
<name>A0A1C1A3G2_9BACL</name>
<evidence type="ECO:0000256" key="4">
    <source>
        <dbReference type="ARBA" id="ARBA00022692"/>
    </source>
</evidence>
<evidence type="ECO:0000256" key="2">
    <source>
        <dbReference type="ARBA" id="ARBA00022448"/>
    </source>
</evidence>
<dbReference type="InterPro" id="IPR000515">
    <property type="entry name" value="MetI-like"/>
</dbReference>